<dbReference type="AlphaFoldDB" id="M1YUL4"/>
<comment type="caution">
    <text evidence="2">The sequence shown here is derived from an EMBL/GenBank/DDBJ whole genome shotgun (WGS) entry which is preliminary data.</text>
</comment>
<sequence>MATKEQLKGHIDKAKSVKEEAQKKAGENKYDPDLRQSKKKFKRLTRKVAKIDYREKMLAEKGKKKKEG</sequence>
<reference evidence="2 3" key="1">
    <citation type="journal article" date="2013" name="Front. Microbiol.">
        <title>The genome of Nitrospina gracilis illuminates the metabolism and evolution of the major marine nitrite oxidizer.</title>
        <authorList>
            <person name="Luecker S."/>
            <person name="Nowka B."/>
            <person name="Rattei T."/>
            <person name="Spieck E."/>
            <person name="and Daims H."/>
        </authorList>
    </citation>
    <scope>NUCLEOTIDE SEQUENCE [LARGE SCALE GENOMIC DNA]</scope>
    <source>
        <strain evidence="2 3">3/211</strain>
    </source>
</reference>
<dbReference type="STRING" id="1266370.NITGR_1000006"/>
<proteinExistence type="predicted"/>
<protein>
    <submittedName>
        <fullName evidence="2">Uncharacterized protein</fullName>
    </submittedName>
</protein>
<gene>
    <name evidence="2" type="ORF">NITGR_1000006</name>
</gene>
<dbReference type="EMBL" id="CAQJ01000003">
    <property type="protein sequence ID" value="CCQ89278.1"/>
    <property type="molecule type" value="Genomic_DNA"/>
</dbReference>
<accession>M1YUL4</accession>
<dbReference type="HOGENOM" id="CLU_2789700_0_0_0"/>
<evidence type="ECO:0000256" key="1">
    <source>
        <dbReference type="SAM" id="MobiDB-lite"/>
    </source>
</evidence>
<dbReference type="Proteomes" id="UP000011704">
    <property type="component" value="Unassembled WGS sequence"/>
</dbReference>
<dbReference type="InParanoid" id="M1YUL4"/>
<evidence type="ECO:0000313" key="2">
    <source>
        <dbReference type="EMBL" id="CCQ89278.1"/>
    </source>
</evidence>
<organism evidence="2 3">
    <name type="scientific">Nitrospina gracilis (strain 3/211)</name>
    <dbReference type="NCBI Taxonomy" id="1266370"/>
    <lineage>
        <taxon>Bacteria</taxon>
        <taxon>Pseudomonadati</taxon>
        <taxon>Nitrospinota/Tectimicrobiota group</taxon>
        <taxon>Nitrospinota</taxon>
        <taxon>Nitrospinia</taxon>
        <taxon>Nitrospinales</taxon>
        <taxon>Nitrospinaceae</taxon>
        <taxon>Nitrospina</taxon>
    </lineage>
</organism>
<keyword evidence="3" id="KW-1185">Reference proteome</keyword>
<dbReference type="RefSeq" id="WP_005005527.1">
    <property type="nucleotide sequence ID" value="NZ_HG422173.1"/>
</dbReference>
<name>M1YUL4_NITG3</name>
<evidence type="ECO:0000313" key="3">
    <source>
        <dbReference type="Proteomes" id="UP000011704"/>
    </source>
</evidence>
<feature type="region of interest" description="Disordered" evidence="1">
    <location>
        <begin position="1"/>
        <end position="33"/>
    </location>
</feature>